<evidence type="ECO:0000256" key="1">
    <source>
        <dbReference type="SAM" id="Phobius"/>
    </source>
</evidence>
<keyword evidence="1" id="KW-0472">Membrane</keyword>
<feature type="transmembrane region" description="Helical" evidence="1">
    <location>
        <begin position="316"/>
        <end position="333"/>
    </location>
</feature>
<dbReference type="EMBL" id="JARBDR010000923">
    <property type="protein sequence ID" value="KAJ8298141.1"/>
    <property type="molecule type" value="Genomic_DNA"/>
</dbReference>
<accession>A0ABQ9E120</accession>
<keyword evidence="3" id="KW-1185">Reference proteome</keyword>
<gene>
    <name evidence="2" type="ORF">KUTeg_024672</name>
</gene>
<name>A0ABQ9E120_TEGGR</name>
<dbReference type="Gene3D" id="1.20.120.1760">
    <property type="match status" value="1"/>
</dbReference>
<sequence length="342" mass="39892">MLMYLVQSLRNERSLMFIASLFILTFFIIMDIILYCSLQNTTLIYSKEELKSDIKKTYSPFYPLSIKLVMTDHVSHYIINPTNAYFDSMTEFSKIFYFITPNIITICHLCVSIISAKFVTSESLRDRRIGVILYEIRTWLDGFDGTVYRSQSGNMIYRSDRHTFGYYMDMICDTMGGVMLNVAVWFYLCKCPPVKKPEGLPWKDPGENGIAVTSGTEKGNGKPSNKYLFWKCWCFGVSIALSSMIWDRTVDRYTSVFQLKMQDSHKTELQTQYLHATSTWVVMWLWRILEGQALLQMLLISIFIDKIWEFINIMQYLSYVLIAALGILSEIHIRHVREIIGM</sequence>
<proteinExistence type="predicted"/>
<evidence type="ECO:0008006" key="4">
    <source>
        <dbReference type="Google" id="ProtNLM"/>
    </source>
</evidence>
<dbReference type="InterPro" id="IPR043130">
    <property type="entry name" value="CDP-OH_PTrfase_TM_dom"/>
</dbReference>
<reference evidence="2 3" key="1">
    <citation type="submission" date="2022-12" db="EMBL/GenBank/DDBJ databases">
        <title>Chromosome-level genome of Tegillarca granosa.</title>
        <authorList>
            <person name="Kim J."/>
        </authorList>
    </citation>
    <scope>NUCLEOTIDE SEQUENCE [LARGE SCALE GENOMIC DNA]</scope>
    <source>
        <strain evidence="2">Teg-2019</strain>
        <tissue evidence="2">Adductor muscle</tissue>
    </source>
</reference>
<keyword evidence="1" id="KW-1133">Transmembrane helix</keyword>
<protein>
    <recommendedName>
        <fullName evidence="4">Ceramide phosphoethanolamine synthase</fullName>
    </recommendedName>
</protein>
<feature type="transmembrane region" description="Helical" evidence="1">
    <location>
        <begin position="15"/>
        <end position="38"/>
    </location>
</feature>
<feature type="transmembrane region" description="Helical" evidence="1">
    <location>
        <begin position="95"/>
        <end position="116"/>
    </location>
</feature>
<feature type="transmembrane region" description="Helical" evidence="1">
    <location>
        <begin position="228"/>
        <end position="246"/>
    </location>
</feature>
<dbReference type="Proteomes" id="UP001217089">
    <property type="component" value="Unassembled WGS sequence"/>
</dbReference>
<feature type="transmembrane region" description="Helical" evidence="1">
    <location>
        <begin position="164"/>
        <end position="188"/>
    </location>
</feature>
<organism evidence="2 3">
    <name type="scientific">Tegillarca granosa</name>
    <name type="common">Malaysian cockle</name>
    <name type="synonym">Anadara granosa</name>
    <dbReference type="NCBI Taxonomy" id="220873"/>
    <lineage>
        <taxon>Eukaryota</taxon>
        <taxon>Metazoa</taxon>
        <taxon>Spiralia</taxon>
        <taxon>Lophotrochozoa</taxon>
        <taxon>Mollusca</taxon>
        <taxon>Bivalvia</taxon>
        <taxon>Autobranchia</taxon>
        <taxon>Pteriomorphia</taxon>
        <taxon>Arcoida</taxon>
        <taxon>Arcoidea</taxon>
        <taxon>Arcidae</taxon>
        <taxon>Tegillarca</taxon>
    </lineage>
</organism>
<keyword evidence="1" id="KW-0812">Transmembrane</keyword>
<evidence type="ECO:0000313" key="3">
    <source>
        <dbReference type="Proteomes" id="UP001217089"/>
    </source>
</evidence>
<comment type="caution">
    <text evidence="2">The sequence shown here is derived from an EMBL/GenBank/DDBJ whole genome shotgun (WGS) entry which is preliminary data.</text>
</comment>
<evidence type="ECO:0000313" key="2">
    <source>
        <dbReference type="EMBL" id="KAJ8298141.1"/>
    </source>
</evidence>